<feature type="transmembrane region" description="Helical" evidence="5">
    <location>
        <begin position="162"/>
        <end position="186"/>
    </location>
</feature>
<evidence type="ECO:0000313" key="8">
    <source>
        <dbReference type="Proteomes" id="UP000218327"/>
    </source>
</evidence>
<dbReference type="EMBL" id="NVVJ01000056">
    <property type="protein sequence ID" value="PCJ22588.1"/>
    <property type="molecule type" value="Genomic_DNA"/>
</dbReference>
<evidence type="ECO:0000313" key="7">
    <source>
        <dbReference type="EMBL" id="PCJ22588.1"/>
    </source>
</evidence>
<accession>A0A2A5AUY0</accession>
<name>A0A2A5AUY0_9GAMM</name>
<comment type="caution">
    <text evidence="7">The sequence shown here is derived from an EMBL/GenBank/DDBJ whole genome shotgun (WGS) entry which is preliminary data.</text>
</comment>
<comment type="subcellular location">
    <subcellularLocation>
        <location evidence="1">Membrane</location>
        <topology evidence="1">Multi-pass membrane protein</topology>
    </subcellularLocation>
</comment>
<evidence type="ECO:0000259" key="6">
    <source>
        <dbReference type="Pfam" id="PF07298"/>
    </source>
</evidence>
<gene>
    <name evidence="7" type="ORF">COA96_13955</name>
</gene>
<reference evidence="8" key="1">
    <citation type="submission" date="2017-08" db="EMBL/GenBank/DDBJ databases">
        <title>A dynamic microbial community with high functional redundancy inhabits the cold, oxic subseafloor aquifer.</title>
        <authorList>
            <person name="Tully B.J."/>
            <person name="Wheat C.G."/>
            <person name="Glazer B.T."/>
            <person name="Huber J.A."/>
        </authorList>
    </citation>
    <scope>NUCLEOTIDE SEQUENCE [LARGE SCALE GENOMIC DNA]</scope>
</reference>
<dbReference type="Pfam" id="PF07298">
    <property type="entry name" value="NnrU"/>
    <property type="match status" value="1"/>
</dbReference>
<feature type="transmembrane region" description="Helical" evidence="5">
    <location>
        <begin position="62"/>
        <end position="86"/>
    </location>
</feature>
<organism evidence="7 8">
    <name type="scientific">SAR86 cluster bacterium</name>
    <dbReference type="NCBI Taxonomy" id="2030880"/>
    <lineage>
        <taxon>Bacteria</taxon>
        <taxon>Pseudomonadati</taxon>
        <taxon>Pseudomonadota</taxon>
        <taxon>Gammaproteobacteria</taxon>
        <taxon>SAR86 cluster</taxon>
    </lineage>
</organism>
<protein>
    <submittedName>
        <fullName evidence="7">NnrU protein</fullName>
    </submittedName>
</protein>
<dbReference type="InterPro" id="IPR009915">
    <property type="entry name" value="NnrU_dom"/>
</dbReference>
<feature type="domain" description="NnrU" evidence="6">
    <location>
        <begin position="3"/>
        <end position="184"/>
    </location>
</feature>
<evidence type="ECO:0000256" key="5">
    <source>
        <dbReference type="SAM" id="Phobius"/>
    </source>
</evidence>
<dbReference type="GO" id="GO:0016020">
    <property type="term" value="C:membrane"/>
    <property type="evidence" value="ECO:0007669"/>
    <property type="project" value="UniProtKB-SubCell"/>
</dbReference>
<evidence type="ECO:0000256" key="2">
    <source>
        <dbReference type="ARBA" id="ARBA00022692"/>
    </source>
</evidence>
<dbReference type="AlphaFoldDB" id="A0A2A5AUY0"/>
<feature type="transmembrane region" description="Helical" evidence="5">
    <location>
        <begin position="123"/>
        <end position="141"/>
    </location>
</feature>
<feature type="transmembrane region" description="Helical" evidence="5">
    <location>
        <begin position="36"/>
        <end position="56"/>
    </location>
</feature>
<keyword evidence="3 5" id="KW-1133">Transmembrane helix</keyword>
<keyword evidence="4 5" id="KW-0472">Membrane</keyword>
<evidence type="ECO:0000256" key="3">
    <source>
        <dbReference type="ARBA" id="ARBA00022989"/>
    </source>
</evidence>
<evidence type="ECO:0000256" key="1">
    <source>
        <dbReference type="ARBA" id="ARBA00004141"/>
    </source>
</evidence>
<sequence length="188" mass="21076">MELLITGLILWSGLHFIPCVGISFRKRLVTKLGGGTYAIIFALLVVSSIVIMVFGWRSIEPVYLYFLPVWSRQVTILLVLLTFILFSAARAKTNIKRFIRHPQLTGLVVWGAGHLLSNGDSRSLVLFGSLSVWAIVEMILINKREGKWIRPEQATLKSEVSMVAKGLVMFAVFMFAHPFLTGISIITR</sequence>
<keyword evidence="2 5" id="KW-0812">Transmembrane</keyword>
<feature type="transmembrane region" description="Helical" evidence="5">
    <location>
        <begin position="6"/>
        <end position="24"/>
    </location>
</feature>
<proteinExistence type="predicted"/>
<dbReference type="Proteomes" id="UP000218327">
    <property type="component" value="Unassembled WGS sequence"/>
</dbReference>
<evidence type="ECO:0000256" key="4">
    <source>
        <dbReference type="ARBA" id="ARBA00023136"/>
    </source>
</evidence>